<dbReference type="GeneID" id="70129311"/>
<sequence length="452" mass="48796">MPVLPLWARVNSRGSLYDHMVDMHAGELAPRQAPGGSQQLHHVSSHQTAGQAQYVQNDGMAPETVVATATYRLKRKFSAIKEEAESGGERFECKFCEYNGPMFRANTPSATTEWTCSRASNATSACGSTTTRARSGSTCSCGYKKRRPAHGRAFGYPGLLEFVLGREILEQKVVRHARDKLSLLGSSKGSAGGDDELLSSGPDILELPLSARTCARSCWRAPTARWASRTGTRSRTSRAGSGRAASPDSTTSGGSSTNAPYTLTGTPTSSAGRASSWPKDGDLPYKPSHWTYNDIFLLGMLFGSDGDQPLSGVAFDYLEHYGRVGVFRKDQVEDKLRGCVKGLLSRYSTKHLEEVDANFPPSTDPERAARSPARILLECAGQTATNDAPASDNIVQSRRDRKGSKRGGSKGKAAKFINRYRVWYKSRASCQLWGGISNIKGKGSSSSSDTAV</sequence>
<feature type="region of interest" description="Disordered" evidence="1">
    <location>
        <begin position="229"/>
        <end position="280"/>
    </location>
</feature>
<dbReference type="AlphaFoldDB" id="A0A9P8UHA5"/>
<reference evidence="2" key="1">
    <citation type="journal article" date="2021" name="Nat. Commun.">
        <title>Genetic determinants of endophytism in the Arabidopsis root mycobiome.</title>
        <authorList>
            <person name="Mesny F."/>
            <person name="Miyauchi S."/>
            <person name="Thiergart T."/>
            <person name="Pickel B."/>
            <person name="Atanasova L."/>
            <person name="Karlsson M."/>
            <person name="Huettel B."/>
            <person name="Barry K.W."/>
            <person name="Haridas S."/>
            <person name="Chen C."/>
            <person name="Bauer D."/>
            <person name="Andreopoulos W."/>
            <person name="Pangilinan J."/>
            <person name="LaButti K."/>
            <person name="Riley R."/>
            <person name="Lipzen A."/>
            <person name="Clum A."/>
            <person name="Drula E."/>
            <person name="Henrissat B."/>
            <person name="Kohler A."/>
            <person name="Grigoriev I.V."/>
            <person name="Martin F.M."/>
            <person name="Hacquard S."/>
        </authorList>
    </citation>
    <scope>NUCLEOTIDE SEQUENCE</scope>
    <source>
        <strain evidence="2">MPI-SDFR-AT-0073</strain>
    </source>
</reference>
<feature type="compositionally biased region" description="Low complexity" evidence="1">
    <location>
        <begin position="229"/>
        <end position="257"/>
    </location>
</feature>
<gene>
    <name evidence="2" type="ORF">BKA67DRAFT_538010</name>
</gene>
<feature type="compositionally biased region" description="Polar residues" evidence="1">
    <location>
        <begin position="385"/>
        <end position="396"/>
    </location>
</feature>
<organism evidence="2 3">
    <name type="scientific">Truncatella angustata</name>
    <dbReference type="NCBI Taxonomy" id="152316"/>
    <lineage>
        <taxon>Eukaryota</taxon>
        <taxon>Fungi</taxon>
        <taxon>Dikarya</taxon>
        <taxon>Ascomycota</taxon>
        <taxon>Pezizomycotina</taxon>
        <taxon>Sordariomycetes</taxon>
        <taxon>Xylariomycetidae</taxon>
        <taxon>Amphisphaeriales</taxon>
        <taxon>Sporocadaceae</taxon>
        <taxon>Truncatella</taxon>
    </lineage>
</organism>
<proteinExistence type="predicted"/>
<feature type="compositionally biased region" description="Polar residues" evidence="1">
    <location>
        <begin position="258"/>
        <end position="273"/>
    </location>
</feature>
<feature type="compositionally biased region" description="Basic residues" evidence="1">
    <location>
        <begin position="399"/>
        <end position="410"/>
    </location>
</feature>
<evidence type="ECO:0000313" key="3">
    <source>
        <dbReference type="Proteomes" id="UP000758603"/>
    </source>
</evidence>
<evidence type="ECO:0000256" key="1">
    <source>
        <dbReference type="SAM" id="MobiDB-lite"/>
    </source>
</evidence>
<evidence type="ECO:0000313" key="2">
    <source>
        <dbReference type="EMBL" id="KAH6652180.1"/>
    </source>
</evidence>
<keyword evidence="3" id="KW-1185">Reference proteome</keyword>
<dbReference type="RefSeq" id="XP_045956458.1">
    <property type="nucleotide sequence ID" value="XM_046100419.1"/>
</dbReference>
<accession>A0A9P8UHA5</accession>
<dbReference type="Proteomes" id="UP000758603">
    <property type="component" value="Unassembled WGS sequence"/>
</dbReference>
<feature type="region of interest" description="Disordered" evidence="1">
    <location>
        <begin position="385"/>
        <end position="410"/>
    </location>
</feature>
<dbReference type="EMBL" id="JAGPXC010000006">
    <property type="protein sequence ID" value="KAH6652180.1"/>
    <property type="molecule type" value="Genomic_DNA"/>
</dbReference>
<name>A0A9P8UHA5_9PEZI</name>
<comment type="caution">
    <text evidence="2">The sequence shown here is derived from an EMBL/GenBank/DDBJ whole genome shotgun (WGS) entry which is preliminary data.</text>
</comment>
<protein>
    <submittedName>
        <fullName evidence="2">Uncharacterized protein</fullName>
    </submittedName>
</protein>